<dbReference type="GO" id="GO:0030246">
    <property type="term" value="F:carbohydrate binding"/>
    <property type="evidence" value="ECO:0007669"/>
    <property type="project" value="InterPro"/>
</dbReference>
<evidence type="ECO:0000313" key="8">
    <source>
        <dbReference type="EMBL" id="SLN33606.1"/>
    </source>
</evidence>
<reference evidence="8 9" key="1">
    <citation type="submission" date="2017-03" db="EMBL/GenBank/DDBJ databases">
        <authorList>
            <person name="Afonso C.L."/>
            <person name="Miller P.J."/>
            <person name="Scott M.A."/>
            <person name="Spackman E."/>
            <person name="Goraichik I."/>
            <person name="Dimitrov K.M."/>
            <person name="Suarez D.L."/>
            <person name="Swayne D.E."/>
        </authorList>
    </citation>
    <scope>NUCLEOTIDE SEQUENCE [LARGE SCALE GENOMIC DNA]</scope>
    <source>
        <strain evidence="8 9">CECT 8367</strain>
    </source>
</reference>
<protein>
    <submittedName>
        <fullName evidence="7 8">Glucans biosynthesis protein</fullName>
    </submittedName>
</protein>
<accession>A0A1X6YWV0</accession>
<evidence type="ECO:0000313" key="10">
    <source>
        <dbReference type="Proteomes" id="UP000240624"/>
    </source>
</evidence>
<comment type="pathway">
    <text evidence="2">Glycan metabolism; osmoregulated periplasmic glucan (OPG) biosynthesis.</text>
</comment>
<name>A0A1X6YWV0_9RHOB</name>
<proteinExistence type="inferred from homology"/>
<evidence type="ECO:0000256" key="5">
    <source>
        <dbReference type="ARBA" id="ARBA00022764"/>
    </source>
</evidence>
<dbReference type="SUPFAM" id="SSF74650">
    <property type="entry name" value="Galactose mutarotase-like"/>
    <property type="match status" value="1"/>
</dbReference>
<reference evidence="7 10" key="2">
    <citation type="submission" date="2018-03" db="EMBL/GenBank/DDBJ databases">
        <title>Genomic Encyclopedia of Archaeal and Bacterial Type Strains, Phase II (KMG-II): from individual species to whole genera.</title>
        <authorList>
            <person name="Goeker M."/>
        </authorList>
    </citation>
    <scope>NUCLEOTIDE SEQUENCE [LARGE SCALE GENOMIC DNA]</scope>
    <source>
        <strain evidence="7 10">DSM 29956</strain>
    </source>
</reference>
<dbReference type="InterPro" id="IPR014438">
    <property type="entry name" value="Glucan_biosyn_MdoG/MdoD"/>
</dbReference>
<dbReference type="InterPro" id="IPR011013">
    <property type="entry name" value="Gal_mutarotase_sf_dom"/>
</dbReference>
<comment type="similarity">
    <text evidence="3">Belongs to the OpgD/OpgG family.</text>
</comment>
<dbReference type="GO" id="GO:0030288">
    <property type="term" value="C:outer membrane-bounded periplasmic space"/>
    <property type="evidence" value="ECO:0007669"/>
    <property type="project" value="TreeGrafter"/>
</dbReference>
<dbReference type="SUPFAM" id="SSF81296">
    <property type="entry name" value="E set domains"/>
    <property type="match status" value="1"/>
</dbReference>
<dbReference type="InterPro" id="IPR014718">
    <property type="entry name" value="GH-type_carb-bd"/>
</dbReference>
<dbReference type="InterPro" id="IPR013783">
    <property type="entry name" value="Ig-like_fold"/>
</dbReference>
<dbReference type="GO" id="GO:0003824">
    <property type="term" value="F:catalytic activity"/>
    <property type="evidence" value="ECO:0007669"/>
    <property type="project" value="InterPro"/>
</dbReference>
<dbReference type="Pfam" id="PF04349">
    <property type="entry name" value="MdoG"/>
    <property type="match status" value="1"/>
</dbReference>
<dbReference type="RefSeq" id="WP_085895669.1">
    <property type="nucleotide sequence ID" value="NZ_FWFY01000003.1"/>
</dbReference>
<dbReference type="EMBL" id="PYGB01000002">
    <property type="protein sequence ID" value="PSK87737.1"/>
    <property type="molecule type" value="Genomic_DNA"/>
</dbReference>
<dbReference type="OrthoDB" id="9777817at2"/>
<evidence type="ECO:0000256" key="1">
    <source>
        <dbReference type="ARBA" id="ARBA00004418"/>
    </source>
</evidence>
<keyword evidence="4" id="KW-0732">Signal</keyword>
<dbReference type="GO" id="GO:0051274">
    <property type="term" value="P:beta-glucan biosynthetic process"/>
    <property type="evidence" value="ECO:0007669"/>
    <property type="project" value="TreeGrafter"/>
</dbReference>
<dbReference type="PIRSF" id="PIRSF006281">
    <property type="entry name" value="MdoG"/>
    <property type="match status" value="1"/>
</dbReference>
<evidence type="ECO:0000256" key="4">
    <source>
        <dbReference type="ARBA" id="ARBA00022729"/>
    </source>
</evidence>
<dbReference type="PROSITE" id="PS51318">
    <property type="entry name" value="TAT"/>
    <property type="match status" value="1"/>
</dbReference>
<evidence type="ECO:0000259" key="6">
    <source>
        <dbReference type="Pfam" id="PF04349"/>
    </source>
</evidence>
<dbReference type="Gene3D" id="2.60.40.10">
    <property type="entry name" value="Immunoglobulins"/>
    <property type="match status" value="1"/>
</dbReference>
<evidence type="ECO:0000313" key="7">
    <source>
        <dbReference type="EMBL" id="PSK87737.1"/>
    </source>
</evidence>
<dbReference type="Gene3D" id="2.70.98.10">
    <property type="match status" value="1"/>
</dbReference>
<dbReference type="Proteomes" id="UP000193495">
    <property type="component" value="Unassembled WGS sequence"/>
</dbReference>
<sequence length="536" mass="59676">MPDFPTTSPRFDRRSLLRAIGASATLLAGLGGAAPLRAQTDRPRVIPPAEEDVATPFDFEMLTAEMRALAAEAPAPVERPALPLGPLGYDDYRLIAFKPENARWRGAETPFRLHAFHMGWLFEEPVRLYQLRDGMAQPMRFDTQDFDYHGRLSEKAEKIAELPGVAGFRLNAPLNRPDRDDELVAFLGASYFRALGRDSRYGLSARGVAIDTATSRAEEFPRFSRFWLEPGDRQVTIYAALEGETLTGAYRLVVTPGQDTEIEVTARLFFRRSPEQLGVAPLTSMFLFSEKNRAKFDDYRPAVHDSDGLRIERRDGDVLWRPLNNPPRLASSYFGEESPRAFGLYQRDRDFENYQDSGARYERRPSLRVEPIGDWGRGAVRLVEIPTDLEANDNIVAFWVPEGKIAAGDEREFAYRLRWGDLSAGTGSETAHVAETRAGAGGVSGVESVVGTRKFVIDLKGGALERLSAEAEVELKAEAHGGEILSQTLERIEASGQWRAVLDVSAPPDATVELTAHVAGFGRKLSETWLYQWINA</sequence>
<feature type="domain" description="Glucan biosynthesis periplasmic MdoG C-terminal" evidence="6">
    <location>
        <begin position="57"/>
        <end position="533"/>
    </location>
</feature>
<keyword evidence="5" id="KW-0574">Periplasm</keyword>
<evidence type="ECO:0000256" key="2">
    <source>
        <dbReference type="ARBA" id="ARBA00005001"/>
    </source>
</evidence>
<gene>
    <name evidence="8" type="primary">mdoG</name>
    <name evidence="7" type="ORF">CLV79_102221</name>
    <name evidence="8" type="ORF">LOS8367_01304</name>
</gene>
<dbReference type="Proteomes" id="UP000240624">
    <property type="component" value="Unassembled WGS sequence"/>
</dbReference>
<dbReference type="PANTHER" id="PTHR30504:SF3">
    <property type="entry name" value="GLUCANS BIOSYNTHESIS PROTEIN D"/>
    <property type="match status" value="1"/>
</dbReference>
<evidence type="ECO:0000256" key="3">
    <source>
        <dbReference type="ARBA" id="ARBA00009284"/>
    </source>
</evidence>
<comment type="subcellular location">
    <subcellularLocation>
        <location evidence="1">Periplasm</location>
    </subcellularLocation>
</comment>
<dbReference type="InterPro" id="IPR007444">
    <property type="entry name" value="Glucan_biosyn_MdoG_C"/>
</dbReference>
<keyword evidence="10" id="KW-1185">Reference proteome</keyword>
<dbReference type="EMBL" id="FWFY01000003">
    <property type="protein sequence ID" value="SLN33606.1"/>
    <property type="molecule type" value="Genomic_DNA"/>
</dbReference>
<dbReference type="PANTHER" id="PTHR30504">
    <property type="entry name" value="GLUCANS BIOSYNTHESIS PROTEIN"/>
    <property type="match status" value="1"/>
</dbReference>
<organism evidence="8 9">
    <name type="scientific">Limimaricola soesokkakensis</name>
    <dbReference type="NCBI Taxonomy" id="1343159"/>
    <lineage>
        <taxon>Bacteria</taxon>
        <taxon>Pseudomonadati</taxon>
        <taxon>Pseudomonadota</taxon>
        <taxon>Alphaproteobacteria</taxon>
        <taxon>Rhodobacterales</taxon>
        <taxon>Paracoccaceae</taxon>
        <taxon>Limimaricola</taxon>
    </lineage>
</organism>
<dbReference type="AlphaFoldDB" id="A0A1X6YWV0"/>
<dbReference type="InterPro" id="IPR014756">
    <property type="entry name" value="Ig_E-set"/>
</dbReference>
<dbReference type="InterPro" id="IPR006311">
    <property type="entry name" value="TAT_signal"/>
</dbReference>
<dbReference type="UniPathway" id="UPA00637"/>
<evidence type="ECO:0000313" key="9">
    <source>
        <dbReference type="Proteomes" id="UP000193495"/>
    </source>
</evidence>